<accession>A0A158DY66</accession>
<dbReference type="AlphaFoldDB" id="A0A158DY66"/>
<dbReference type="Proteomes" id="UP000054624">
    <property type="component" value="Unassembled WGS sequence"/>
</dbReference>
<evidence type="ECO:0000313" key="2">
    <source>
        <dbReference type="Proteomes" id="UP000054624"/>
    </source>
</evidence>
<reference evidence="2" key="1">
    <citation type="submission" date="2016-01" db="EMBL/GenBank/DDBJ databases">
        <authorList>
            <person name="Peeters Charlotte."/>
        </authorList>
    </citation>
    <scope>NUCLEOTIDE SEQUENCE [LARGE SCALE GENOMIC DNA]</scope>
</reference>
<sequence length="103" mass="11328">MHYHVVSARKQTQGIGSLACAAVRTKASPPLSYTENPITMAVSGALLVGSEEARRRGSAPVVTLNGTGRNYVVSKLPRGRNRRARDWIMGYKIPCWPKKLNYS</sequence>
<protein>
    <submittedName>
        <fullName evidence="1">Uncharacterized protein</fullName>
    </submittedName>
</protein>
<proteinExistence type="predicted"/>
<evidence type="ECO:0000313" key="1">
    <source>
        <dbReference type="EMBL" id="SAK98657.1"/>
    </source>
</evidence>
<dbReference type="EMBL" id="FCOI02000056">
    <property type="protein sequence ID" value="SAK98657.1"/>
    <property type="molecule type" value="Genomic_DNA"/>
</dbReference>
<organism evidence="1 2">
    <name type="scientific">Caballeronia temeraria</name>
    <dbReference type="NCBI Taxonomy" id="1777137"/>
    <lineage>
        <taxon>Bacteria</taxon>
        <taxon>Pseudomonadati</taxon>
        <taxon>Pseudomonadota</taxon>
        <taxon>Betaproteobacteria</taxon>
        <taxon>Burkholderiales</taxon>
        <taxon>Burkholderiaceae</taxon>
        <taxon>Caballeronia</taxon>
    </lineage>
</organism>
<keyword evidence="2" id="KW-1185">Reference proteome</keyword>
<gene>
    <name evidence="1" type="ORF">AWB76_07566</name>
</gene>
<name>A0A158DY66_9BURK</name>